<feature type="compositionally biased region" description="Basic residues" evidence="6">
    <location>
        <begin position="521"/>
        <end position="531"/>
    </location>
</feature>
<feature type="region of interest" description="Disordered" evidence="6">
    <location>
        <begin position="694"/>
        <end position="747"/>
    </location>
</feature>
<feature type="region of interest" description="Disordered" evidence="6">
    <location>
        <begin position="332"/>
        <end position="423"/>
    </location>
</feature>
<dbReference type="GO" id="GO:0005814">
    <property type="term" value="C:centriole"/>
    <property type="evidence" value="ECO:0007669"/>
    <property type="project" value="TreeGrafter"/>
</dbReference>
<evidence type="ECO:0000313" key="8">
    <source>
        <dbReference type="Proteomes" id="UP001356427"/>
    </source>
</evidence>
<feature type="region of interest" description="Disordered" evidence="6">
    <location>
        <begin position="931"/>
        <end position="955"/>
    </location>
</feature>
<feature type="compositionally biased region" description="Low complexity" evidence="6">
    <location>
        <begin position="768"/>
        <end position="778"/>
    </location>
</feature>
<feature type="coiled-coil region" evidence="5">
    <location>
        <begin position="879"/>
        <end position="920"/>
    </location>
</feature>
<dbReference type="SUPFAM" id="SSF57997">
    <property type="entry name" value="Tropomyosin"/>
    <property type="match status" value="1"/>
</dbReference>
<feature type="compositionally biased region" description="Polar residues" evidence="6">
    <location>
        <begin position="352"/>
        <end position="387"/>
    </location>
</feature>
<dbReference type="Gene3D" id="1.20.5.170">
    <property type="match status" value="1"/>
</dbReference>
<feature type="compositionally biased region" description="Basic and acidic residues" evidence="6">
    <location>
        <begin position="163"/>
        <end position="176"/>
    </location>
</feature>
<feature type="compositionally biased region" description="Basic residues" evidence="6">
    <location>
        <begin position="1336"/>
        <end position="1345"/>
    </location>
</feature>
<dbReference type="Pfam" id="PF09806">
    <property type="entry name" value="CDK2AP"/>
    <property type="match status" value="1"/>
</dbReference>
<feature type="compositionally biased region" description="Polar residues" evidence="6">
    <location>
        <begin position="1043"/>
        <end position="1055"/>
    </location>
</feature>
<comment type="caution">
    <text evidence="7">The sequence shown here is derived from an EMBL/GenBank/DDBJ whole genome shotgun (WGS) entry which is preliminary data.</text>
</comment>
<feature type="compositionally biased region" description="Polar residues" evidence="6">
    <location>
        <begin position="576"/>
        <end position="595"/>
    </location>
</feature>
<dbReference type="Proteomes" id="UP001356427">
    <property type="component" value="Unassembled WGS sequence"/>
</dbReference>
<evidence type="ECO:0000256" key="2">
    <source>
        <dbReference type="ARBA" id="ARBA00008485"/>
    </source>
</evidence>
<evidence type="ECO:0000256" key="5">
    <source>
        <dbReference type="SAM" id="Coils"/>
    </source>
</evidence>
<evidence type="ECO:0008006" key="9">
    <source>
        <dbReference type="Google" id="ProtNLM"/>
    </source>
</evidence>
<feature type="compositionally biased region" description="Low complexity" evidence="6">
    <location>
        <begin position="388"/>
        <end position="408"/>
    </location>
</feature>
<feature type="region of interest" description="Disordered" evidence="6">
    <location>
        <begin position="1189"/>
        <end position="1219"/>
    </location>
</feature>
<feature type="region of interest" description="Disordered" evidence="6">
    <location>
        <begin position="1038"/>
        <end position="1155"/>
    </location>
</feature>
<keyword evidence="5" id="KW-0175">Coiled coil</keyword>
<comment type="subcellular location">
    <subcellularLocation>
        <location evidence="1">Nucleus</location>
    </subcellularLocation>
</comment>
<dbReference type="PANTHER" id="PTHR14926:SF1">
    <property type="entry name" value="M-PHASE PHOSPHOPROTEIN 9"/>
    <property type="match status" value="1"/>
</dbReference>
<evidence type="ECO:0000256" key="4">
    <source>
        <dbReference type="ARBA" id="ARBA00023242"/>
    </source>
</evidence>
<feature type="compositionally biased region" description="Basic and acidic residues" evidence="6">
    <location>
        <begin position="934"/>
        <end position="948"/>
    </location>
</feature>
<evidence type="ECO:0000256" key="3">
    <source>
        <dbReference type="ARBA" id="ARBA00022553"/>
    </source>
</evidence>
<comment type="similarity">
    <text evidence="2">Belongs to the CDK2AP family.</text>
</comment>
<protein>
    <recommendedName>
        <fullName evidence="9">M-phase phosphoprotein 9</fullName>
    </recommendedName>
</protein>
<dbReference type="GO" id="GO:0005634">
    <property type="term" value="C:nucleus"/>
    <property type="evidence" value="ECO:0007669"/>
    <property type="project" value="UniProtKB-SubCell"/>
</dbReference>
<feature type="compositionally biased region" description="Low complexity" evidence="6">
    <location>
        <begin position="337"/>
        <end position="351"/>
    </location>
</feature>
<feature type="compositionally biased region" description="Polar residues" evidence="6">
    <location>
        <begin position="1102"/>
        <end position="1124"/>
    </location>
</feature>
<feature type="compositionally biased region" description="Pro residues" evidence="6">
    <location>
        <begin position="409"/>
        <end position="419"/>
    </location>
</feature>
<feature type="compositionally biased region" description="Low complexity" evidence="6">
    <location>
        <begin position="548"/>
        <end position="565"/>
    </location>
</feature>
<feature type="compositionally biased region" description="Polar residues" evidence="6">
    <location>
        <begin position="673"/>
        <end position="682"/>
    </location>
</feature>
<evidence type="ECO:0000256" key="6">
    <source>
        <dbReference type="SAM" id="MobiDB-lite"/>
    </source>
</evidence>
<feature type="region of interest" description="Disordered" evidence="6">
    <location>
        <begin position="1336"/>
        <end position="1371"/>
    </location>
</feature>
<feature type="compositionally biased region" description="Polar residues" evidence="6">
    <location>
        <begin position="796"/>
        <end position="818"/>
    </location>
</feature>
<gene>
    <name evidence="7" type="ORF">J4Q44_G00130710</name>
</gene>
<keyword evidence="3" id="KW-0597">Phosphoprotein</keyword>
<evidence type="ECO:0000313" key="7">
    <source>
        <dbReference type="EMBL" id="KAK6315547.1"/>
    </source>
</evidence>
<feature type="compositionally biased region" description="Low complexity" evidence="6">
    <location>
        <begin position="1354"/>
        <end position="1366"/>
    </location>
</feature>
<reference evidence="7 8" key="1">
    <citation type="submission" date="2021-04" db="EMBL/GenBank/DDBJ databases">
        <authorList>
            <person name="De Guttry C."/>
            <person name="Zahm M."/>
            <person name="Klopp C."/>
            <person name="Cabau C."/>
            <person name="Louis A."/>
            <person name="Berthelot C."/>
            <person name="Parey E."/>
            <person name="Roest Crollius H."/>
            <person name="Montfort J."/>
            <person name="Robinson-Rechavi M."/>
            <person name="Bucao C."/>
            <person name="Bouchez O."/>
            <person name="Gislard M."/>
            <person name="Lluch J."/>
            <person name="Milhes M."/>
            <person name="Lampietro C."/>
            <person name="Lopez Roques C."/>
            <person name="Donnadieu C."/>
            <person name="Braasch I."/>
            <person name="Desvignes T."/>
            <person name="Postlethwait J."/>
            <person name="Bobe J."/>
            <person name="Wedekind C."/>
            <person name="Guiguen Y."/>
        </authorList>
    </citation>
    <scope>NUCLEOTIDE SEQUENCE [LARGE SCALE GENOMIC DNA]</scope>
    <source>
        <strain evidence="7">Cs_M1</strain>
        <tissue evidence="7">Blood</tissue>
    </source>
</reference>
<evidence type="ECO:0000256" key="1">
    <source>
        <dbReference type="ARBA" id="ARBA00004123"/>
    </source>
</evidence>
<feature type="region of interest" description="Disordered" evidence="6">
    <location>
        <begin position="442"/>
        <end position="467"/>
    </location>
</feature>
<proteinExistence type="inferred from homology"/>
<feature type="compositionally biased region" description="Polar residues" evidence="6">
    <location>
        <begin position="505"/>
        <end position="519"/>
    </location>
</feature>
<feature type="region of interest" description="Disordered" evidence="6">
    <location>
        <begin position="484"/>
        <end position="596"/>
    </location>
</feature>
<feature type="region of interest" description="Disordered" evidence="6">
    <location>
        <begin position="662"/>
        <end position="682"/>
    </location>
</feature>
<keyword evidence="4" id="KW-0539">Nucleus</keyword>
<dbReference type="Gene3D" id="6.10.140.1300">
    <property type="match status" value="1"/>
</dbReference>
<dbReference type="PANTHER" id="PTHR14926">
    <property type="entry name" value="M-PHASE PHOSPHOPROTEIN 9"/>
    <property type="match status" value="1"/>
</dbReference>
<feature type="region of interest" description="Disordered" evidence="6">
    <location>
        <begin position="765"/>
        <end position="826"/>
    </location>
</feature>
<feature type="region of interest" description="Disordered" evidence="6">
    <location>
        <begin position="1258"/>
        <end position="1287"/>
    </location>
</feature>
<feature type="compositionally biased region" description="Basic and acidic residues" evidence="6">
    <location>
        <begin position="662"/>
        <end position="671"/>
    </location>
</feature>
<dbReference type="EMBL" id="JAGTTL010000011">
    <property type="protein sequence ID" value="KAK6315547.1"/>
    <property type="molecule type" value="Genomic_DNA"/>
</dbReference>
<dbReference type="InterPro" id="IPR017266">
    <property type="entry name" value="DOC_1/2"/>
</dbReference>
<keyword evidence="8" id="KW-1185">Reference proteome</keyword>
<feature type="compositionally biased region" description="Polar residues" evidence="6">
    <location>
        <begin position="694"/>
        <end position="713"/>
    </location>
</feature>
<feature type="region of interest" description="Disordered" evidence="6">
    <location>
        <begin position="162"/>
        <end position="186"/>
    </location>
</feature>
<accession>A0AAN8R6P9</accession>
<organism evidence="7 8">
    <name type="scientific">Coregonus suidteri</name>
    <dbReference type="NCBI Taxonomy" id="861788"/>
    <lineage>
        <taxon>Eukaryota</taxon>
        <taxon>Metazoa</taxon>
        <taxon>Chordata</taxon>
        <taxon>Craniata</taxon>
        <taxon>Vertebrata</taxon>
        <taxon>Euteleostomi</taxon>
        <taxon>Actinopterygii</taxon>
        <taxon>Neopterygii</taxon>
        <taxon>Teleostei</taxon>
        <taxon>Protacanthopterygii</taxon>
        <taxon>Salmoniformes</taxon>
        <taxon>Salmonidae</taxon>
        <taxon>Coregoninae</taxon>
        <taxon>Coregonus</taxon>
    </lineage>
</organism>
<sequence>MDASPSPQTKTVGNIQGNIQSPSAANLATLQSYRPLVNDVYAPPSLGFSQGSSGSQVPQSKYSELLAIIEELGKEIRPTYAGSKSAMERLKRGIIHARGLEVEGQIAQSISEDGLLDEQDVAARLLDLFDKVSDSPPGCGPISMSTDDSISEDVSSLGALSHCHADANGEGGKESESSEGTSAASGLGLGLELGLGLARTEERNTTSKTAGGTVDGRAEDITPACSLPNKIRSLCLSTEEAFGPGKSLPFINPSSLETLRALVQEIQSSGETDPEMWKDCEGRWLHLFQLVEKQYQEQILAQQEQYQCQIQLIQDEIKALVQLQNRQTSTQMHHDYPYTPTATTNTQTHHNYPSTLSTVTQTHPDYTSSPVVTTNHPSPSTDLPNGNSPLSAPPTSLSAPQPVLSLTFPLPPSPRPGPVTPRERWAEGAGTVLSSGYGTLSAWGSWLEGTKTPGGVEERGRGIEEPGWSLHLQDYTETILIGQEGQQRSASANEVAPRDNPSTPPEQQRTSSQPLTTWAQRQRRSKPKKSRVGQAQPPLASPSPLQAPSPGQSGPQTSSSQEQQPCPRQSPRDSPLENTDLQDQHGSAATFNNSFPLKRSDSLMSEASGLTYWRLDESELYRPLPDSFDSGAYLLLQEASISLTSPEDQKLSLREIYHNKQRTTESKHWDRSLTCSPTSPQVLTLDPSIQLRQSDRTSGFTSPSHFSSPSYPTQPHLYPRVDTSVSPDSMAEGSANPGDTDCTSNASSLSAVAPNLSRVASARIKLAPSSPSTSKPSSQQRKALATQASEEEGSRTHTSTLKQLSGRQTHSHTLSQGSPRMEKAASLEDPVVVSLLREKLREKHSRHVADLKAYYEAEIKVLRDKLDLRDLPHDLEQSNNTLRQRCAQLERAMSEASSRIQELENKNTILEKQLADWPERYDTACSTATSLQQRLDESRQSGREKDSSAGRLRTRVRQLEEALENACRETQEKEARREREYKMLQDLLGEYDSLKKDHEGVKDNLVSTENKLCNANEQISELKRVICKLESQVNQLEHENQARNRQAVHNHTQPSGAGLYHHPDLLLSPSKHPWQPESSYRISPCPRTDQSHSTRKSPCPQADQSQSYRMSPCPQTDQSGSSGHFTDHTGSRRCSSPPEREQDQGEGVREARGPLTPLMRALIELDESRTTEDQAPWLGSRRPIVGFIERNNREPPTQDGGRAVEDRGGTGHESGAAGSERGMVCLNRGRDGPPQGVASPGRAVSGTFRGVSLLRAQRSLSPEGHRSSSLPPRAQRVTFPPTTPTKRETLMMPLSAKSSPKRCPTENYSTAFGNPPPRQQQLHNRFDVALDQRRHSFHNSSPRKRLFSDATQRSSGGSVESSGSVEPQEGVCGLGWEEQGAGVSGSDLQDPGTDLQTRLHSLADAERLFDELTMEKQQIESALSRMPGSGGRVSLQTRLDEVALENRLESVNRDLGSIRMALKRFHVLRSSANI</sequence>
<name>A0AAN8R6P9_9TELE</name>
<feature type="compositionally biased region" description="Basic and acidic residues" evidence="6">
    <location>
        <begin position="1138"/>
        <end position="1152"/>
    </location>
</feature>
<dbReference type="InterPro" id="IPR026636">
    <property type="entry name" value="MPHOSPH9"/>
</dbReference>